<name>A0A4Z2FJ08_9TELE</name>
<dbReference type="AlphaFoldDB" id="A0A4Z2FJ08"/>
<evidence type="ECO:0000313" key="1">
    <source>
        <dbReference type="EMBL" id="TNN40764.1"/>
    </source>
</evidence>
<organism evidence="1 2">
    <name type="scientific">Liparis tanakae</name>
    <name type="common">Tanaka's snailfish</name>
    <dbReference type="NCBI Taxonomy" id="230148"/>
    <lineage>
        <taxon>Eukaryota</taxon>
        <taxon>Metazoa</taxon>
        <taxon>Chordata</taxon>
        <taxon>Craniata</taxon>
        <taxon>Vertebrata</taxon>
        <taxon>Euteleostomi</taxon>
        <taxon>Actinopterygii</taxon>
        <taxon>Neopterygii</taxon>
        <taxon>Teleostei</taxon>
        <taxon>Neoteleostei</taxon>
        <taxon>Acanthomorphata</taxon>
        <taxon>Eupercaria</taxon>
        <taxon>Perciformes</taxon>
        <taxon>Cottioidei</taxon>
        <taxon>Cottales</taxon>
        <taxon>Liparidae</taxon>
        <taxon>Liparis</taxon>
    </lineage>
</organism>
<reference evidence="1 2" key="1">
    <citation type="submission" date="2019-03" db="EMBL/GenBank/DDBJ databases">
        <title>First draft genome of Liparis tanakae, snailfish: a comprehensive survey of snailfish specific genes.</title>
        <authorList>
            <person name="Kim W."/>
            <person name="Song I."/>
            <person name="Jeong J.-H."/>
            <person name="Kim D."/>
            <person name="Kim S."/>
            <person name="Ryu S."/>
            <person name="Song J.Y."/>
            <person name="Lee S.K."/>
        </authorList>
    </citation>
    <scope>NUCLEOTIDE SEQUENCE [LARGE SCALE GENOMIC DNA]</scope>
    <source>
        <tissue evidence="1">Muscle</tissue>
    </source>
</reference>
<protein>
    <submittedName>
        <fullName evidence="1">Uncharacterized protein</fullName>
    </submittedName>
</protein>
<sequence length="65" mass="7230">MSESIAAGQGKRLHIKLFAARICSFLFVHLKNPRFISPRLDPSGALDRPLPLGWAVCRTPDATRE</sequence>
<dbReference type="Proteomes" id="UP000314294">
    <property type="component" value="Unassembled WGS sequence"/>
</dbReference>
<gene>
    <name evidence="1" type="ORF">EYF80_049079</name>
</gene>
<dbReference type="EMBL" id="SRLO01001162">
    <property type="protein sequence ID" value="TNN40764.1"/>
    <property type="molecule type" value="Genomic_DNA"/>
</dbReference>
<evidence type="ECO:0000313" key="2">
    <source>
        <dbReference type="Proteomes" id="UP000314294"/>
    </source>
</evidence>
<keyword evidence="2" id="KW-1185">Reference proteome</keyword>
<proteinExistence type="predicted"/>
<accession>A0A4Z2FJ08</accession>
<comment type="caution">
    <text evidence="1">The sequence shown here is derived from an EMBL/GenBank/DDBJ whole genome shotgun (WGS) entry which is preliminary data.</text>
</comment>